<evidence type="ECO:0000256" key="5">
    <source>
        <dbReference type="ARBA" id="ARBA00023077"/>
    </source>
</evidence>
<dbReference type="Gene3D" id="2.40.170.20">
    <property type="entry name" value="TonB-dependent receptor, beta-barrel domain"/>
    <property type="match status" value="1"/>
</dbReference>
<proteinExistence type="inferred from homology"/>
<dbReference type="GO" id="GO:0044718">
    <property type="term" value="P:siderophore transmembrane transport"/>
    <property type="evidence" value="ECO:0007669"/>
    <property type="project" value="TreeGrafter"/>
</dbReference>
<keyword evidence="7 8" id="KW-0998">Cell outer membrane</keyword>
<name>A0A9X1IL90_9GAMM</name>
<feature type="domain" description="TonB-dependent receptor-like beta-barrel" evidence="10">
    <location>
        <begin position="262"/>
        <end position="630"/>
    </location>
</feature>
<evidence type="ECO:0000256" key="6">
    <source>
        <dbReference type="ARBA" id="ARBA00023136"/>
    </source>
</evidence>
<keyword evidence="6 8" id="KW-0472">Membrane</keyword>
<evidence type="ECO:0000259" key="11">
    <source>
        <dbReference type="Pfam" id="PF07715"/>
    </source>
</evidence>
<dbReference type="RefSeq" id="WP_226753691.1">
    <property type="nucleotide sequence ID" value="NZ_JAJATW010000006.1"/>
</dbReference>
<comment type="caution">
    <text evidence="12">The sequence shown here is derived from an EMBL/GenBank/DDBJ whole genome shotgun (WGS) entry which is preliminary data.</text>
</comment>
<dbReference type="Gene3D" id="2.170.130.10">
    <property type="entry name" value="TonB-dependent receptor, plug domain"/>
    <property type="match status" value="1"/>
</dbReference>
<reference evidence="12" key="1">
    <citation type="submission" date="2021-10" db="EMBL/GenBank/DDBJ databases">
        <title>Marinomonas pontica sp. nov., isolated from the Black Sea.</title>
        <authorList>
            <person name="Zhao L.-H."/>
            <person name="Xue J.-H."/>
        </authorList>
    </citation>
    <scope>NUCLEOTIDE SEQUENCE</scope>
    <source>
        <strain evidence="12">E8</strain>
    </source>
</reference>
<evidence type="ECO:0000256" key="2">
    <source>
        <dbReference type="ARBA" id="ARBA00022448"/>
    </source>
</evidence>
<keyword evidence="5 9" id="KW-0798">TonB box</keyword>
<keyword evidence="12" id="KW-0675">Receptor</keyword>
<dbReference type="Pfam" id="PF07715">
    <property type="entry name" value="Plug"/>
    <property type="match status" value="1"/>
</dbReference>
<evidence type="ECO:0000313" key="13">
    <source>
        <dbReference type="Proteomes" id="UP001139095"/>
    </source>
</evidence>
<dbReference type="AlphaFoldDB" id="A0A9X1IL90"/>
<dbReference type="GO" id="GO:0009279">
    <property type="term" value="C:cell outer membrane"/>
    <property type="evidence" value="ECO:0007669"/>
    <property type="project" value="UniProtKB-SubCell"/>
</dbReference>
<comment type="subcellular location">
    <subcellularLocation>
        <location evidence="1 8">Cell outer membrane</location>
        <topology evidence="1 8">Multi-pass membrane protein</topology>
    </subcellularLocation>
</comment>
<feature type="domain" description="TonB-dependent receptor plug" evidence="11">
    <location>
        <begin position="63"/>
        <end position="169"/>
    </location>
</feature>
<keyword evidence="3 8" id="KW-1134">Transmembrane beta strand</keyword>
<dbReference type="SUPFAM" id="SSF56935">
    <property type="entry name" value="Porins"/>
    <property type="match status" value="1"/>
</dbReference>
<protein>
    <submittedName>
        <fullName evidence="12">TonB-dependent receptor</fullName>
    </submittedName>
</protein>
<keyword evidence="2 8" id="KW-0813">Transport</keyword>
<gene>
    <name evidence="12" type="ORF">LG368_05270</name>
</gene>
<evidence type="ECO:0000256" key="8">
    <source>
        <dbReference type="PROSITE-ProRule" id="PRU01360"/>
    </source>
</evidence>
<dbReference type="Proteomes" id="UP001139095">
    <property type="component" value="Unassembled WGS sequence"/>
</dbReference>
<sequence>MIYRPFILLTCCFVMSQGWSKSSESLELGFSMGEASEGLCAFQSIANDIPTVVTPSKMPQPRVDVSSTLSVLDGDFIRRVNMQYVEDLLRFVPGFAVAPYYSSSQKVASYHGTQLDQYRRIQVLVNGRSVYSAGLARVEWATLPLSIEDVARVEVNRGPNAASYGINSFFAVVNIITQSPLETLGESVTAYSGTRGDYRLYGQHSGLQGEWSYRASASTTNVSGFDIDADGDKRHDGHGAVMGNVLIQKETPTSSFDIDIGASSLRDNIQPSSYGGQAADVNEPERLVDREHIKLGYGTQVSSAHHLKVQYYYDESDLNEYHDVELTPLFYAQVFNGVSSGSVRSTYDVDLVETRQDIELQDTWEVSESVRLISAIGYRLDEAESEHYFSGRVSDEVFRLSSNMEYRVNPDWVLNTGAMFEHSDMGGSFLSPKFGVTYKLSEQESLRFNVSKAVRTPDLSDQYFQWQYALSNGDVSTVTYADKGEAEEKITSYEVGYYRYWPKKAVSVDLKLYHDQVQDMVLSKKYFSSFDKVDAPIEEGVTEDVTINGVELELDWRFQSGAMARFTYAYQDTDTENQTLIEATTPVVMSLFGSVPLSDKWSAQGYYWYGKAFGEGDYALLNTWLSYQFSLGGYSKARMGVGMETTLNSGALVSKHNNYEDDAFAYIFTRFTF</sequence>
<accession>A0A9X1IL90</accession>
<evidence type="ECO:0000256" key="4">
    <source>
        <dbReference type="ARBA" id="ARBA00022692"/>
    </source>
</evidence>
<evidence type="ECO:0000256" key="1">
    <source>
        <dbReference type="ARBA" id="ARBA00004571"/>
    </source>
</evidence>
<dbReference type="PROSITE" id="PS52016">
    <property type="entry name" value="TONB_DEPENDENT_REC_3"/>
    <property type="match status" value="1"/>
</dbReference>
<dbReference type="InterPro" id="IPR036942">
    <property type="entry name" value="Beta-barrel_TonB_sf"/>
</dbReference>
<dbReference type="InterPro" id="IPR039426">
    <property type="entry name" value="TonB-dep_rcpt-like"/>
</dbReference>
<keyword evidence="13" id="KW-1185">Reference proteome</keyword>
<dbReference type="InterPro" id="IPR012910">
    <property type="entry name" value="Plug_dom"/>
</dbReference>
<evidence type="ECO:0000313" key="12">
    <source>
        <dbReference type="EMBL" id="MCB5161310.1"/>
    </source>
</evidence>
<dbReference type="EMBL" id="JAJATW010000006">
    <property type="protein sequence ID" value="MCB5161310.1"/>
    <property type="molecule type" value="Genomic_DNA"/>
</dbReference>
<dbReference type="GO" id="GO:0015344">
    <property type="term" value="F:siderophore uptake transmembrane transporter activity"/>
    <property type="evidence" value="ECO:0007669"/>
    <property type="project" value="TreeGrafter"/>
</dbReference>
<dbReference type="Pfam" id="PF00593">
    <property type="entry name" value="TonB_dep_Rec_b-barrel"/>
    <property type="match status" value="1"/>
</dbReference>
<dbReference type="PANTHER" id="PTHR30069">
    <property type="entry name" value="TONB-DEPENDENT OUTER MEMBRANE RECEPTOR"/>
    <property type="match status" value="1"/>
</dbReference>
<evidence type="ECO:0000256" key="3">
    <source>
        <dbReference type="ARBA" id="ARBA00022452"/>
    </source>
</evidence>
<dbReference type="InterPro" id="IPR000531">
    <property type="entry name" value="Beta-barrel_TonB"/>
</dbReference>
<keyword evidence="4 8" id="KW-0812">Transmembrane</keyword>
<dbReference type="PANTHER" id="PTHR30069:SF27">
    <property type="entry name" value="BLL4766 PROTEIN"/>
    <property type="match status" value="1"/>
</dbReference>
<organism evidence="12 13">
    <name type="scientific">Marinomonas algarum</name>
    <dbReference type="NCBI Taxonomy" id="2883105"/>
    <lineage>
        <taxon>Bacteria</taxon>
        <taxon>Pseudomonadati</taxon>
        <taxon>Pseudomonadota</taxon>
        <taxon>Gammaproteobacteria</taxon>
        <taxon>Oceanospirillales</taxon>
        <taxon>Oceanospirillaceae</taxon>
        <taxon>Marinomonas</taxon>
    </lineage>
</organism>
<dbReference type="InterPro" id="IPR037066">
    <property type="entry name" value="Plug_dom_sf"/>
</dbReference>
<evidence type="ECO:0000256" key="9">
    <source>
        <dbReference type="RuleBase" id="RU003357"/>
    </source>
</evidence>
<comment type="similarity">
    <text evidence="8 9">Belongs to the TonB-dependent receptor family.</text>
</comment>
<evidence type="ECO:0000259" key="10">
    <source>
        <dbReference type="Pfam" id="PF00593"/>
    </source>
</evidence>
<evidence type="ECO:0000256" key="7">
    <source>
        <dbReference type="ARBA" id="ARBA00023237"/>
    </source>
</evidence>